<comment type="function">
    <text evidence="5">Could be a nuclease involved in processing of the 5'-end of pre-16S rRNA.</text>
</comment>
<dbReference type="Pfam" id="PF03652">
    <property type="entry name" value="RuvX"/>
    <property type="match status" value="1"/>
</dbReference>
<accession>A0A323UR37</accession>
<comment type="caution">
    <text evidence="7">The sequence shown here is derived from an EMBL/GenBank/DDBJ whole genome shotgun (WGS) entry which is preliminary data.</text>
</comment>
<dbReference type="HAMAP" id="MF_00651">
    <property type="entry name" value="Nuclease_YqgF"/>
    <property type="match status" value="1"/>
</dbReference>
<gene>
    <name evidence="7" type="ORF">DNK49_16130</name>
</gene>
<sequence length="160" mass="17441">MPDGLVAVTPPTGTDLPARGSLLGFDFGLARIGVASGELETARASALTILRAESNADRFAAIGRLIAEWQPVALVVGLPRHLDGSEHDMTARCRRFANQLHGRFGLPVTLIDERLSSAEAEQRLRDAGMRDWRARKDHLDATAAQLILQHFLDTLQHAKS</sequence>
<comment type="subcellular location">
    <subcellularLocation>
        <location evidence="5">Cytoplasm</location>
    </subcellularLocation>
</comment>
<dbReference type="Proteomes" id="UP000248259">
    <property type="component" value="Unassembled WGS sequence"/>
</dbReference>
<keyword evidence="3 5" id="KW-0540">Nuclease</keyword>
<evidence type="ECO:0000256" key="4">
    <source>
        <dbReference type="ARBA" id="ARBA00022801"/>
    </source>
</evidence>
<keyword evidence="4 5" id="KW-0378">Hydrolase</keyword>
<dbReference type="SUPFAM" id="SSF53098">
    <property type="entry name" value="Ribonuclease H-like"/>
    <property type="match status" value="1"/>
</dbReference>
<protein>
    <recommendedName>
        <fullName evidence="5">Putative pre-16S rRNA nuclease</fullName>
        <ecNumber evidence="5">3.1.-.-</ecNumber>
    </recommendedName>
</protein>
<evidence type="ECO:0000256" key="3">
    <source>
        <dbReference type="ARBA" id="ARBA00022722"/>
    </source>
</evidence>
<proteinExistence type="inferred from homology"/>
<dbReference type="PANTHER" id="PTHR33317:SF4">
    <property type="entry name" value="POLYNUCLEOTIDYL TRANSFERASE, RIBONUCLEASE H-LIKE SUPERFAMILY PROTEIN"/>
    <property type="match status" value="1"/>
</dbReference>
<dbReference type="InterPro" id="IPR006641">
    <property type="entry name" value="YqgF/RNaseH-like_dom"/>
</dbReference>
<dbReference type="OrthoDB" id="9796140at2"/>
<dbReference type="NCBIfam" id="TIGR00250">
    <property type="entry name" value="RNAse_H_YqgF"/>
    <property type="match status" value="1"/>
</dbReference>
<dbReference type="InterPro" id="IPR005227">
    <property type="entry name" value="YqgF"/>
</dbReference>
<organism evidence="7 8">
    <name type="scientific">Parazoarcus communis SWub3 = DSM 12120</name>
    <dbReference type="NCBI Taxonomy" id="1121029"/>
    <lineage>
        <taxon>Bacteria</taxon>
        <taxon>Pseudomonadati</taxon>
        <taxon>Pseudomonadota</taxon>
        <taxon>Betaproteobacteria</taxon>
        <taxon>Rhodocyclales</taxon>
        <taxon>Zoogloeaceae</taxon>
        <taxon>Parazoarcus</taxon>
    </lineage>
</organism>
<dbReference type="GO" id="GO:0016788">
    <property type="term" value="F:hydrolase activity, acting on ester bonds"/>
    <property type="evidence" value="ECO:0007669"/>
    <property type="project" value="UniProtKB-UniRule"/>
</dbReference>
<dbReference type="SMART" id="SM00732">
    <property type="entry name" value="YqgFc"/>
    <property type="match status" value="1"/>
</dbReference>
<dbReference type="AlphaFoldDB" id="A0A323UR37"/>
<dbReference type="EC" id="3.1.-.-" evidence="5"/>
<dbReference type="Gene3D" id="3.30.420.140">
    <property type="entry name" value="YqgF/RNase H-like domain"/>
    <property type="match status" value="1"/>
</dbReference>
<dbReference type="GO" id="GO:0005829">
    <property type="term" value="C:cytosol"/>
    <property type="evidence" value="ECO:0007669"/>
    <property type="project" value="TreeGrafter"/>
</dbReference>
<evidence type="ECO:0000313" key="7">
    <source>
        <dbReference type="EMBL" id="PZA15492.1"/>
    </source>
</evidence>
<dbReference type="RefSeq" id="WP_110526938.1">
    <property type="nucleotide sequence ID" value="NZ_QKOE01000013.1"/>
</dbReference>
<keyword evidence="1 5" id="KW-0963">Cytoplasm</keyword>
<dbReference type="EMBL" id="QKOE01000013">
    <property type="protein sequence ID" value="PZA15492.1"/>
    <property type="molecule type" value="Genomic_DNA"/>
</dbReference>
<name>A0A323UR37_9RHOO</name>
<evidence type="ECO:0000259" key="6">
    <source>
        <dbReference type="SMART" id="SM00732"/>
    </source>
</evidence>
<dbReference type="InterPro" id="IPR012337">
    <property type="entry name" value="RNaseH-like_sf"/>
</dbReference>
<keyword evidence="2 5" id="KW-0690">Ribosome biogenesis</keyword>
<dbReference type="InterPro" id="IPR037027">
    <property type="entry name" value="YqgF/RNaseH-like_dom_sf"/>
</dbReference>
<evidence type="ECO:0000256" key="2">
    <source>
        <dbReference type="ARBA" id="ARBA00022517"/>
    </source>
</evidence>
<keyword evidence="8" id="KW-1185">Reference proteome</keyword>
<dbReference type="GO" id="GO:0004518">
    <property type="term" value="F:nuclease activity"/>
    <property type="evidence" value="ECO:0007669"/>
    <property type="project" value="UniProtKB-KW"/>
</dbReference>
<comment type="similarity">
    <text evidence="5">Belongs to the YqgF HJR family.</text>
</comment>
<evidence type="ECO:0000256" key="5">
    <source>
        <dbReference type="HAMAP-Rule" id="MF_00651"/>
    </source>
</evidence>
<dbReference type="PANTHER" id="PTHR33317">
    <property type="entry name" value="POLYNUCLEOTIDYL TRANSFERASE, RIBONUCLEASE H-LIKE SUPERFAMILY PROTEIN"/>
    <property type="match status" value="1"/>
</dbReference>
<dbReference type="CDD" id="cd16964">
    <property type="entry name" value="YqgF"/>
    <property type="match status" value="1"/>
</dbReference>
<reference evidence="7 8" key="1">
    <citation type="submission" date="2018-06" db="EMBL/GenBank/DDBJ databases">
        <title>Azoarcus communis strain SWub3 genome.</title>
        <authorList>
            <person name="Zorraquino Salvo V."/>
            <person name="Toubiana D."/>
            <person name="Blumwald E."/>
        </authorList>
    </citation>
    <scope>NUCLEOTIDE SEQUENCE [LARGE SCALE GENOMIC DNA]</scope>
    <source>
        <strain evidence="7 8">SWub3</strain>
    </source>
</reference>
<feature type="domain" description="YqgF/RNase H-like" evidence="6">
    <location>
        <begin position="20"/>
        <end position="120"/>
    </location>
</feature>
<evidence type="ECO:0000313" key="8">
    <source>
        <dbReference type="Proteomes" id="UP000248259"/>
    </source>
</evidence>
<dbReference type="GO" id="GO:0000967">
    <property type="term" value="P:rRNA 5'-end processing"/>
    <property type="evidence" value="ECO:0007669"/>
    <property type="project" value="UniProtKB-UniRule"/>
</dbReference>
<evidence type="ECO:0000256" key="1">
    <source>
        <dbReference type="ARBA" id="ARBA00022490"/>
    </source>
</evidence>